<evidence type="ECO:0000256" key="6">
    <source>
        <dbReference type="SAM" id="Phobius"/>
    </source>
</evidence>
<name>A0A6F8PQQ8_9GAMM</name>
<dbReference type="Proteomes" id="UP000501466">
    <property type="component" value="Chromosome"/>
</dbReference>
<dbReference type="InterPro" id="IPR003838">
    <property type="entry name" value="ABC3_permease_C"/>
</dbReference>
<dbReference type="PANTHER" id="PTHR30287:SF1">
    <property type="entry name" value="INNER MEMBRANE PROTEIN"/>
    <property type="match status" value="1"/>
</dbReference>
<feature type="transmembrane region" description="Helical" evidence="6">
    <location>
        <begin position="258"/>
        <end position="285"/>
    </location>
</feature>
<evidence type="ECO:0000313" key="8">
    <source>
        <dbReference type="EMBL" id="BBP44374.1"/>
    </source>
</evidence>
<proteinExistence type="predicted"/>
<keyword evidence="9" id="KW-1185">Reference proteome</keyword>
<comment type="subcellular location">
    <subcellularLocation>
        <location evidence="1">Cell membrane</location>
        <topology evidence="1">Multi-pass membrane protein</topology>
    </subcellularLocation>
</comment>
<evidence type="ECO:0000256" key="5">
    <source>
        <dbReference type="ARBA" id="ARBA00023136"/>
    </source>
</evidence>
<keyword evidence="2" id="KW-1003">Cell membrane</keyword>
<organism evidence="8 9">
    <name type="scientific">Thiosulfativibrio zosterae</name>
    <dbReference type="NCBI Taxonomy" id="2675053"/>
    <lineage>
        <taxon>Bacteria</taxon>
        <taxon>Pseudomonadati</taxon>
        <taxon>Pseudomonadota</taxon>
        <taxon>Gammaproteobacteria</taxon>
        <taxon>Thiotrichales</taxon>
        <taxon>Piscirickettsiaceae</taxon>
        <taxon>Thiosulfativibrio</taxon>
    </lineage>
</organism>
<evidence type="ECO:0000256" key="1">
    <source>
        <dbReference type="ARBA" id="ARBA00004651"/>
    </source>
</evidence>
<evidence type="ECO:0000256" key="4">
    <source>
        <dbReference type="ARBA" id="ARBA00022989"/>
    </source>
</evidence>
<feature type="transmembrane region" description="Helical" evidence="6">
    <location>
        <begin position="708"/>
        <end position="728"/>
    </location>
</feature>
<dbReference type="AlphaFoldDB" id="A0A6F8PQQ8"/>
<feature type="transmembrane region" description="Helical" evidence="6">
    <location>
        <begin position="29"/>
        <end position="50"/>
    </location>
</feature>
<gene>
    <name evidence="8" type="ORF">THMIRHAT_21200</name>
</gene>
<feature type="transmembrane region" description="Helical" evidence="6">
    <location>
        <begin position="799"/>
        <end position="819"/>
    </location>
</feature>
<keyword evidence="5 6" id="KW-0472">Membrane</keyword>
<dbReference type="GO" id="GO:0005886">
    <property type="term" value="C:plasma membrane"/>
    <property type="evidence" value="ECO:0007669"/>
    <property type="project" value="UniProtKB-SubCell"/>
</dbReference>
<dbReference type="InterPro" id="IPR038766">
    <property type="entry name" value="Membrane_comp_ABC_pdt"/>
</dbReference>
<dbReference type="KEGG" id="tzo:THMIRHAT_21200"/>
<feature type="transmembrane region" description="Helical" evidence="6">
    <location>
        <begin position="473"/>
        <end position="491"/>
    </location>
</feature>
<reference evidence="9" key="1">
    <citation type="submission" date="2019-11" db="EMBL/GenBank/DDBJ databases">
        <title>Isolation and characterization of two novel species in the genus Thiomicrorhabdus.</title>
        <authorList>
            <person name="Mochizuki J."/>
            <person name="Kojima H."/>
            <person name="Fukui M."/>
        </authorList>
    </citation>
    <scope>NUCLEOTIDE SEQUENCE [LARGE SCALE GENOMIC DNA]</scope>
    <source>
        <strain evidence="9">AkT22</strain>
    </source>
</reference>
<feature type="transmembrane region" description="Helical" evidence="6">
    <location>
        <begin position="355"/>
        <end position="374"/>
    </location>
</feature>
<evidence type="ECO:0000259" key="7">
    <source>
        <dbReference type="Pfam" id="PF02687"/>
    </source>
</evidence>
<feature type="domain" description="ABC3 transporter permease C-terminal" evidence="7">
    <location>
        <begin position="715"/>
        <end position="828"/>
    </location>
</feature>
<accession>A0A6F8PQQ8</accession>
<sequence>MTLTKPTHWITDAWTATRWFFRSLRQGDWIWLLLAVALASMSVTTVDLLAKTVKQSMLEEAANQMGADLVIKSTRPLNRDFIKQAQTLGLQTAESVSLVTMASQGDEFQLVQLKAISENTPLRGQLKSRPLFQQNAGKLSPGQAWVEASLVEQLALSPEKNTITLGVSEFSAQASVQPSGLMNGLSSFAPQIWIALADLEPTQLLGPGSRVSYELSFAGETQALQRFNTQIQSVLDPSIQVVSALAPNEDLAKSLDTAWLFLDLSALSAILVAGLSILIASRFYLQRWQAQMALMRALGGQAGNIERIFTLQLTWLGLVGSALGLVAGILLFQALRPWLNQFFEQPAEIEYGATLFKSLLIGLLVLWSFTWQAFQRALKTPPMSLFRNTQPQPSLWHWLFSFTLVLALLALMTQSASWLQMVWMIVGLSVVSLVLYATAAGLLKGMQIWQNHTQGWFKLALAALSREPGLVKIQLISVGLVLFVLMLLTFVRQDLMQTWQASLPADTPDTFVMNVQPDQKTLAAQLLTQSDIQTDLVPMVKGRLIAINDQPILASQQTETRARRLLEREANIALLQTPPSYNQITATLPDSKQNPSLPKVSVEQDIAKLFHIQLGDVLTFNLSGAQLSYQVNSMRSVQWQSFRLNFFFIIQPSQADATLPISYISSFKMPHERAVQPLQKALAEQTPGVLLIDVKHILTQIQTIMSQASWAVTALYILTLLSSILVLLSATQASQQSRVQNWMLLKTLGAQQKVIVKMGLMEFALLGALAGLMAASLAQLASIALSISLLKVDPSFNPLLWVSALALGILGLLLMGWLTQRHYLKQSPKALSRYESL</sequence>
<dbReference type="RefSeq" id="WP_173292096.1">
    <property type="nucleotide sequence ID" value="NZ_AP021888.1"/>
</dbReference>
<feature type="domain" description="ABC3 transporter permease C-terminal" evidence="7">
    <location>
        <begin position="266"/>
        <end position="382"/>
    </location>
</feature>
<feature type="transmembrane region" description="Helical" evidence="6">
    <location>
        <begin position="422"/>
        <end position="443"/>
    </location>
</feature>
<evidence type="ECO:0000256" key="2">
    <source>
        <dbReference type="ARBA" id="ARBA00022475"/>
    </source>
</evidence>
<protein>
    <recommendedName>
        <fullName evidence="7">ABC3 transporter permease C-terminal domain-containing protein</fullName>
    </recommendedName>
</protein>
<feature type="transmembrane region" description="Helical" evidence="6">
    <location>
        <begin position="395"/>
        <end position="416"/>
    </location>
</feature>
<feature type="transmembrane region" description="Helical" evidence="6">
    <location>
        <begin position="763"/>
        <end position="787"/>
    </location>
</feature>
<keyword evidence="3 6" id="KW-0812">Transmembrane</keyword>
<evidence type="ECO:0000313" key="9">
    <source>
        <dbReference type="Proteomes" id="UP000501466"/>
    </source>
</evidence>
<dbReference type="EMBL" id="AP021888">
    <property type="protein sequence ID" value="BBP44374.1"/>
    <property type="molecule type" value="Genomic_DNA"/>
</dbReference>
<evidence type="ECO:0000256" key="3">
    <source>
        <dbReference type="ARBA" id="ARBA00022692"/>
    </source>
</evidence>
<dbReference type="Pfam" id="PF02687">
    <property type="entry name" value="FtsX"/>
    <property type="match status" value="2"/>
</dbReference>
<keyword evidence="4 6" id="KW-1133">Transmembrane helix</keyword>
<feature type="transmembrane region" description="Helical" evidence="6">
    <location>
        <begin position="313"/>
        <end position="335"/>
    </location>
</feature>
<dbReference type="PANTHER" id="PTHR30287">
    <property type="entry name" value="MEMBRANE COMPONENT OF PREDICTED ABC SUPERFAMILY METABOLITE UPTAKE TRANSPORTER"/>
    <property type="match status" value="1"/>
</dbReference>